<dbReference type="AlphaFoldDB" id="A0A417Y184"/>
<comment type="caution">
    <text evidence="4">The sequence shown here is derived from an EMBL/GenBank/DDBJ whole genome shotgun (WGS) entry which is preliminary data.</text>
</comment>
<dbReference type="Gene3D" id="3.10.129.10">
    <property type="entry name" value="Hotdog Thioesterase"/>
    <property type="match status" value="1"/>
</dbReference>
<proteinExistence type="inferred from homology"/>
<dbReference type="GO" id="GO:0044594">
    <property type="term" value="F:17-beta-hydroxysteroid dehydrogenase (NAD+) activity"/>
    <property type="evidence" value="ECO:0007669"/>
    <property type="project" value="TreeGrafter"/>
</dbReference>
<dbReference type="Proteomes" id="UP000283644">
    <property type="component" value="Unassembled WGS sequence"/>
</dbReference>
<evidence type="ECO:0000313" key="4">
    <source>
        <dbReference type="EMBL" id="RHW26356.1"/>
    </source>
</evidence>
<accession>A0A417Y184</accession>
<dbReference type="EMBL" id="QXGH01000018">
    <property type="protein sequence ID" value="RHW26356.1"/>
    <property type="molecule type" value="Genomic_DNA"/>
</dbReference>
<feature type="domain" description="Peroxisomal multifunctional enzyme type 2-like N-terminal" evidence="3">
    <location>
        <begin position="18"/>
        <end position="145"/>
    </location>
</feature>
<gene>
    <name evidence="4" type="ORF">D0Z08_14920</name>
</gene>
<dbReference type="GO" id="GO:0003857">
    <property type="term" value="F:(3S)-3-hydroxyacyl-CoA dehydrogenase (NAD+) activity"/>
    <property type="evidence" value="ECO:0007669"/>
    <property type="project" value="TreeGrafter"/>
</dbReference>
<comment type="similarity">
    <text evidence="1">Belongs to the enoyl-CoA hydratase/isomerase family.</text>
</comment>
<protein>
    <submittedName>
        <fullName evidence="4">Uncharacterized protein</fullName>
    </submittedName>
</protein>
<sequence length="283" mass="30494">MNLDAVGSRSEPYEVTWTPGEAALYALAVGAGHDDPLSELHLTIDDAASPTPQQVLPTFALWPSQQGVTRRLQLGTFERSALVHAEQSLTVQRPLPTSGRGIATARLDGIHDKRSGALVRISIDVVEPDTGATLWTSRLGYFVRGAGGFGGDSAPSDPWPAADRPADRTIDFASWPGQALLYRLTGDRNPLHSDPDYARRAGFDRPVLHGLCTYGMVARALLKDVADSDPGRFRSIDARFSKPVYPGDAVVVEVWDDEDGHSFRVSGPGGGVLLDRGRLRISS</sequence>
<evidence type="ECO:0000259" key="3">
    <source>
        <dbReference type="Pfam" id="PF22622"/>
    </source>
</evidence>
<organism evidence="4 5">
    <name type="scientific">Nocardioides immobilis</name>
    <dbReference type="NCBI Taxonomy" id="2049295"/>
    <lineage>
        <taxon>Bacteria</taxon>
        <taxon>Bacillati</taxon>
        <taxon>Actinomycetota</taxon>
        <taxon>Actinomycetes</taxon>
        <taxon>Propionibacteriales</taxon>
        <taxon>Nocardioidaceae</taxon>
        <taxon>Nocardioides</taxon>
    </lineage>
</organism>
<dbReference type="PANTHER" id="PTHR13078">
    <property type="entry name" value="PEROXISOMAL MULTIFUNCTIONAL ENZYME TYPE 2-RELATED"/>
    <property type="match status" value="1"/>
</dbReference>
<dbReference type="InterPro" id="IPR029069">
    <property type="entry name" value="HotDog_dom_sf"/>
</dbReference>
<evidence type="ECO:0000259" key="2">
    <source>
        <dbReference type="Pfam" id="PF01575"/>
    </source>
</evidence>
<dbReference type="InterPro" id="IPR002539">
    <property type="entry name" value="MaoC-like_dom"/>
</dbReference>
<evidence type="ECO:0000256" key="1">
    <source>
        <dbReference type="ARBA" id="ARBA00005254"/>
    </source>
</evidence>
<dbReference type="InterPro" id="IPR054357">
    <property type="entry name" value="MFE-2_N"/>
</dbReference>
<feature type="domain" description="MaoC-like" evidence="2">
    <location>
        <begin position="166"/>
        <end position="260"/>
    </location>
</feature>
<dbReference type="GO" id="GO:0004300">
    <property type="term" value="F:enoyl-CoA hydratase activity"/>
    <property type="evidence" value="ECO:0007669"/>
    <property type="project" value="TreeGrafter"/>
</dbReference>
<dbReference type="Pfam" id="PF22622">
    <property type="entry name" value="MFE-2_hydrat-2_N"/>
    <property type="match status" value="1"/>
</dbReference>
<dbReference type="GO" id="GO:0006635">
    <property type="term" value="P:fatty acid beta-oxidation"/>
    <property type="evidence" value="ECO:0007669"/>
    <property type="project" value="TreeGrafter"/>
</dbReference>
<dbReference type="CDD" id="cd03448">
    <property type="entry name" value="HDE_HSD"/>
    <property type="match status" value="1"/>
</dbReference>
<evidence type="ECO:0000313" key="5">
    <source>
        <dbReference type="Proteomes" id="UP000283644"/>
    </source>
</evidence>
<name>A0A417Y184_9ACTN</name>
<keyword evidence="5" id="KW-1185">Reference proteome</keyword>
<dbReference type="OrthoDB" id="5522043at2"/>
<dbReference type="PANTHER" id="PTHR13078:SF56">
    <property type="entry name" value="PEROXISOMAL MULTIFUNCTIONAL ENZYME TYPE 2"/>
    <property type="match status" value="1"/>
</dbReference>
<dbReference type="Pfam" id="PF01575">
    <property type="entry name" value="MaoC_dehydratas"/>
    <property type="match status" value="1"/>
</dbReference>
<reference evidence="4 5" key="1">
    <citation type="submission" date="2018-09" db="EMBL/GenBank/DDBJ databases">
        <title>Genome sequencing of Nocardioides immobilis CCTCC AB 2017083 for comparison to Nocardioides silvaticus.</title>
        <authorList>
            <person name="Li C."/>
            <person name="Wang G."/>
        </authorList>
    </citation>
    <scope>NUCLEOTIDE SEQUENCE [LARGE SCALE GENOMIC DNA]</scope>
    <source>
        <strain evidence="4 5">CCTCC AB 2017083</strain>
    </source>
</reference>
<dbReference type="SUPFAM" id="SSF54637">
    <property type="entry name" value="Thioesterase/thiol ester dehydrase-isomerase"/>
    <property type="match status" value="2"/>
</dbReference>